<dbReference type="InParanoid" id="A0CRX6"/>
<dbReference type="GeneID" id="5026725"/>
<accession>A0CRX6</accession>
<name>A0CRX6_PARTE</name>
<dbReference type="EMBL" id="CT868155">
    <property type="protein sequence ID" value="CAK73543.1"/>
    <property type="molecule type" value="Genomic_DNA"/>
</dbReference>
<dbReference type="KEGG" id="ptm:GSPATT00038893001"/>
<sequence>MCIIQYDFLRTFEYIGKDEQYLKVTTSQQLVLQEELVHHIYMTITGCTRQARVRAAQNQDLYEHYMDEGDEKQQIETKLIIGATSYNIFNSNAPLTQNTDQQKEQLTDTVSTHLLNEFDQFVLYWFMSSQYLVFYNKYYIFYQQGVKEGVLVQKLTSKSKLPELIQQFIKNCNPVFKNGINNKAEVGQYPEQHRQK</sequence>
<dbReference type="AlphaFoldDB" id="A0CRX6"/>
<proteinExistence type="predicted"/>
<dbReference type="Proteomes" id="UP000000600">
    <property type="component" value="Unassembled WGS sequence"/>
</dbReference>
<keyword evidence="2" id="KW-1185">Reference proteome</keyword>
<evidence type="ECO:0000313" key="1">
    <source>
        <dbReference type="EMBL" id="CAK73543.1"/>
    </source>
</evidence>
<protein>
    <submittedName>
        <fullName evidence="1">Uncharacterized protein</fullName>
    </submittedName>
</protein>
<dbReference type="RefSeq" id="XP_001440940.1">
    <property type="nucleotide sequence ID" value="XM_001440903.1"/>
</dbReference>
<dbReference type="HOGENOM" id="CLU_1392577_0_0_1"/>
<evidence type="ECO:0000313" key="2">
    <source>
        <dbReference type="Proteomes" id="UP000000600"/>
    </source>
</evidence>
<gene>
    <name evidence="1" type="ORF">GSPATT00038893001</name>
</gene>
<organism evidence="1 2">
    <name type="scientific">Paramecium tetraurelia</name>
    <dbReference type="NCBI Taxonomy" id="5888"/>
    <lineage>
        <taxon>Eukaryota</taxon>
        <taxon>Sar</taxon>
        <taxon>Alveolata</taxon>
        <taxon>Ciliophora</taxon>
        <taxon>Intramacronucleata</taxon>
        <taxon>Oligohymenophorea</taxon>
        <taxon>Peniculida</taxon>
        <taxon>Parameciidae</taxon>
        <taxon>Paramecium</taxon>
    </lineage>
</organism>
<reference evidence="1 2" key="1">
    <citation type="journal article" date="2006" name="Nature">
        <title>Global trends of whole-genome duplications revealed by the ciliate Paramecium tetraurelia.</title>
        <authorList>
            <consortium name="Genoscope"/>
            <person name="Aury J.-M."/>
            <person name="Jaillon O."/>
            <person name="Duret L."/>
            <person name="Noel B."/>
            <person name="Jubin C."/>
            <person name="Porcel B.M."/>
            <person name="Segurens B."/>
            <person name="Daubin V."/>
            <person name="Anthouard V."/>
            <person name="Aiach N."/>
            <person name="Arnaiz O."/>
            <person name="Billaut A."/>
            <person name="Beisson J."/>
            <person name="Blanc I."/>
            <person name="Bouhouche K."/>
            <person name="Camara F."/>
            <person name="Duharcourt S."/>
            <person name="Guigo R."/>
            <person name="Gogendeau D."/>
            <person name="Katinka M."/>
            <person name="Keller A.-M."/>
            <person name="Kissmehl R."/>
            <person name="Klotz C."/>
            <person name="Koll F."/>
            <person name="Le Moue A."/>
            <person name="Lepere C."/>
            <person name="Malinsky S."/>
            <person name="Nowacki M."/>
            <person name="Nowak J.K."/>
            <person name="Plattner H."/>
            <person name="Poulain J."/>
            <person name="Ruiz F."/>
            <person name="Serrano V."/>
            <person name="Zagulski M."/>
            <person name="Dessen P."/>
            <person name="Betermier M."/>
            <person name="Weissenbach J."/>
            <person name="Scarpelli C."/>
            <person name="Schachter V."/>
            <person name="Sperling L."/>
            <person name="Meyer E."/>
            <person name="Cohen J."/>
            <person name="Wincker P."/>
        </authorList>
    </citation>
    <scope>NUCLEOTIDE SEQUENCE [LARGE SCALE GENOMIC DNA]</scope>
    <source>
        <strain evidence="1 2">Stock d4-2</strain>
    </source>
</reference>